<dbReference type="PANTHER" id="PTHR11845:SF13">
    <property type="entry name" value="5'-DEOXYNUCLEOTIDASE HDDC2"/>
    <property type="match status" value="1"/>
</dbReference>
<dbReference type="SUPFAM" id="SSF109604">
    <property type="entry name" value="HD-domain/PDEase-like"/>
    <property type="match status" value="1"/>
</dbReference>
<evidence type="ECO:0000313" key="6">
    <source>
        <dbReference type="Proteomes" id="UP000049979"/>
    </source>
</evidence>
<reference evidence="5 7" key="3">
    <citation type="journal article" date="2019" name="Nat. Med.">
        <title>A library of human gut bacterial isolates paired with longitudinal multiomics data enables mechanistic microbiome research.</title>
        <authorList>
            <person name="Poyet M."/>
            <person name="Groussin M."/>
            <person name="Gibbons S.M."/>
            <person name="Avila-Pacheco J."/>
            <person name="Jiang X."/>
            <person name="Kearney S.M."/>
            <person name="Perrotta A.R."/>
            <person name="Berdy B."/>
            <person name="Zhao S."/>
            <person name="Lieberman T.D."/>
            <person name="Swanson P.K."/>
            <person name="Smith M."/>
            <person name="Roesemann S."/>
            <person name="Alexander J.E."/>
            <person name="Rich S.A."/>
            <person name="Livny J."/>
            <person name="Vlamakis H."/>
            <person name="Clish C."/>
            <person name="Bullock K."/>
            <person name="Deik A."/>
            <person name="Scott J."/>
            <person name="Pierce K.A."/>
            <person name="Xavier R.J."/>
            <person name="Alm E.J."/>
        </authorList>
    </citation>
    <scope>NUCLEOTIDE SEQUENCE [LARGE SCALE GENOMIC DNA]</scope>
    <source>
        <strain evidence="5 7">BIOML-A1</strain>
    </source>
</reference>
<accession>A0A0M6WYT4</accession>
<evidence type="ECO:0000256" key="2">
    <source>
        <dbReference type="ARBA" id="ARBA00022801"/>
    </source>
</evidence>
<name>A0A0M6WYT4_9FIRM</name>
<dbReference type="Proteomes" id="UP000446657">
    <property type="component" value="Unassembled WGS sequence"/>
</dbReference>
<dbReference type="AlphaFoldDB" id="A0A0M6WYT4"/>
<dbReference type="RefSeq" id="WP_022046291.1">
    <property type="nucleotide sequence ID" value="NZ_CP173697.1"/>
</dbReference>
<evidence type="ECO:0000259" key="3">
    <source>
        <dbReference type="Pfam" id="PF13023"/>
    </source>
</evidence>
<keyword evidence="6" id="KW-1185">Reference proteome</keyword>
<dbReference type="Proteomes" id="UP000049979">
    <property type="component" value="Unassembled WGS sequence"/>
</dbReference>
<proteinExistence type="predicted"/>
<dbReference type="EMBL" id="CVRR01000082">
    <property type="protein sequence ID" value="CRL42902.1"/>
    <property type="molecule type" value="Genomic_DNA"/>
</dbReference>
<reference evidence="4" key="2">
    <citation type="submission" date="2015-05" db="EMBL/GenBank/DDBJ databases">
        <authorList>
            <person name="Wang D.B."/>
            <person name="Wang M."/>
        </authorList>
    </citation>
    <scope>NUCLEOTIDE SEQUENCE [LARGE SCALE GENOMIC DNA]</scope>
    <source>
        <strain evidence="4">M72</strain>
    </source>
</reference>
<dbReference type="GO" id="GO:0002953">
    <property type="term" value="F:5'-deoxynucleotidase activity"/>
    <property type="evidence" value="ECO:0007669"/>
    <property type="project" value="InterPro"/>
</dbReference>
<dbReference type="InterPro" id="IPR006674">
    <property type="entry name" value="HD_domain"/>
</dbReference>
<evidence type="ECO:0000313" key="4">
    <source>
        <dbReference type="EMBL" id="CRL42902.1"/>
    </source>
</evidence>
<gene>
    <name evidence="5" type="ORF">GMD30_02650</name>
    <name evidence="4" type="ORF">M72_17361</name>
</gene>
<evidence type="ECO:0000313" key="5">
    <source>
        <dbReference type="EMBL" id="MTR80624.1"/>
    </source>
</evidence>
<evidence type="ECO:0000313" key="7">
    <source>
        <dbReference type="Proteomes" id="UP000446657"/>
    </source>
</evidence>
<dbReference type="Pfam" id="PF13023">
    <property type="entry name" value="HD_3"/>
    <property type="match status" value="1"/>
</dbReference>
<evidence type="ECO:0000256" key="1">
    <source>
        <dbReference type="ARBA" id="ARBA00022723"/>
    </source>
</evidence>
<keyword evidence="1" id="KW-0479">Metal-binding</keyword>
<dbReference type="EMBL" id="WNAL01000003">
    <property type="protein sequence ID" value="MTR80624.1"/>
    <property type="molecule type" value="Genomic_DNA"/>
</dbReference>
<sequence length="204" mass="23881">MDENTKKRLDQQFAFIREIDREKFIGRQTYLSDGRRKENDAEHAWHMAIMTMLLSEYANEPIDVLHTIGMLLIHDLVEIDAGDTYAYDEEGKKTQADREKKAADRIYGLLPEEQGKMLYDLWLEFEAQKTPEAKFARVMDNLQPMMLNAATDGKAWVEHGVHLAQIMKRNEHTAEYSETLMEYAREMFIQPNLDNGHIIEDEKK</sequence>
<dbReference type="GO" id="GO:0046872">
    <property type="term" value="F:metal ion binding"/>
    <property type="evidence" value="ECO:0007669"/>
    <property type="project" value="UniProtKB-KW"/>
</dbReference>
<dbReference type="PANTHER" id="PTHR11845">
    <property type="entry name" value="5'-DEOXYNUCLEOTIDASE HDDC2"/>
    <property type="match status" value="1"/>
</dbReference>
<protein>
    <submittedName>
        <fullName evidence="5">HD domain-containing protein</fullName>
    </submittedName>
    <submittedName>
        <fullName evidence="4">HD superfamily hydrolase</fullName>
    </submittedName>
</protein>
<dbReference type="GO" id="GO:0005737">
    <property type="term" value="C:cytoplasm"/>
    <property type="evidence" value="ECO:0007669"/>
    <property type="project" value="TreeGrafter"/>
</dbReference>
<dbReference type="Gene3D" id="1.10.3210.10">
    <property type="entry name" value="Hypothetical protein af1432"/>
    <property type="match status" value="1"/>
</dbReference>
<feature type="domain" description="HD" evidence="3">
    <location>
        <begin position="19"/>
        <end position="178"/>
    </location>
</feature>
<dbReference type="STRING" id="301302.ERS852420_02573"/>
<organism evidence="4 6">
    <name type="scientific">Roseburia faecis</name>
    <dbReference type="NCBI Taxonomy" id="301302"/>
    <lineage>
        <taxon>Bacteria</taxon>
        <taxon>Bacillati</taxon>
        <taxon>Bacillota</taxon>
        <taxon>Clostridia</taxon>
        <taxon>Lachnospirales</taxon>
        <taxon>Lachnospiraceae</taxon>
        <taxon>Roseburia</taxon>
    </lineage>
</organism>
<keyword evidence="2 4" id="KW-0378">Hydrolase</keyword>
<dbReference type="InterPro" id="IPR039356">
    <property type="entry name" value="YfbR/HDDC2"/>
</dbReference>
<reference evidence="6" key="1">
    <citation type="submission" date="2015-05" db="EMBL/GenBank/DDBJ databases">
        <authorList>
            <consortium name="Pathogen Informatics"/>
        </authorList>
    </citation>
    <scope>NUCLEOTIDE SEQUENCE [LARGE SCALE GENOMIC DNA]</scope>
    <source>
        <strain evidence="6">M72</strain>
    </source>
</reference>
<dbReference type="OrthoDB" id="9796032at2"/>